<dbReference type="RefSeq" id="WP_222607114.1">
    <property type="nucleotide sequence ID" value="NZ_CP081958.1"/>
</dbReference>
<proteinExistence type="predicted"/>
<dbReference type="GeneID" id="67179199"/>
<feature type="transmembrane region" description="Helical" evidence="1">
    <location>
        <begin position="38"/>
        <end position="71"/>
    </location>
</feature>
<keyword evidence="3" id="KW-1185">Reference proteome</keyword>
<gene>
    <name evidence="2" type="ORF">K6T50_13615</name>
</gene>
<accession>A0A8T8WC39</accession>
<evidence type="ECO:0000313" key="2">
    <source>
        <dbReference type="EMBL" id="QZP37304.1"/>
    </source>
</evidence>
<name>A0A8T8WC39_9EURY</name>
<feature type="transmembrane region" description="Helical" evidence="1">
    <location>
        <begin position="83"/>
        <end position="109"/>
    </location>
</feature>
<keyword evidence="1" id="KW-0812">Transmembrane</keyword>
<organism evidence="2 3">
    <name type="scientific">Halobaculum magnesiiphilum</name>
    <dbReference type="NCBI Taxonomy" id="1017351"/>
    <lineage>
        <taxon>Archaea</taxon>
        <taxon>Methanobacteriati</taxon>
        <taxon>Methanobacteriota</taxon>
        <taxon>Stenosarchaea group</taxon>
        <taxon>Halobacteria</taxon>
        <taxon>Halobacteriales</taxon>
        <taxon>Haloferacaceae</taxon>
        <taxon>Halobaculum</taxon>
    </lineage>
</organism>
<sequence>MVAAIDSLVVFVVSALVGGIGIHAGALVLSDARSYEHAVWTALIGALAWVVASALFGWLPLLGTALTYLAYLAVIKWRYRGGWITAAGIALVGWLAASLVLSLLSAVGFGGFSALGIPGA</sequence>
<dbReference type="EMBL" id="CP081958">
    <property type="protein sequence ID" value="QZP37304.1"/>
    <property type="molecule type" value="Genomic_DNA"/>
</dbReference>
<evidence type="ECO:0000313" key="3">
    <source>
        <dbReference type="Proteomes" id="UP000826254"/>
    </source>
</evidence>
<dbReference type="AlphaFoldDB" id="A0A8T8WC39"/>
<protein>
    <submittedName>
        <fullName evidence="2">Uncharacterized protein</fullName>
    </submittedName>
</protein>
<feature type="transmembrane region" description="Helical" evidence="1">
    <location>
        <begin position="7"/>
        <end position="26"/>
    </location>
</feature>
<reference evidence="2 3" key="1">
    <citation type="journal article" date="2021" name="Int. J. Syst. Evol. Microbiol.">
        <title>Halobaculum halophilum sp. nov. and Halobaculum salinum sp. nov., isolated from salt lake and saline soil.</title>
        <authorList>
            <person name="Cui H.L."/>
            <person name="Shi X.W."/>
            <person name="Yin X.M."/>
            <person name="Yang X.Y."/>
            <person name="Hou J."/>
            <person name="Zhu L."/>
        </authorList>
    </citation>
    <scope>NUCLEOTIDE SEQUENCE [LARGE SCALE GENOMIC DNA]</scope>
    <source>
        <strain evidence="2 3">NBRC 109044</strain>
    </source>
</reference>
<dbReference type="Proteomes" id="UP000826254">
    <property type="component" value="Chromosome"/>
</dbReference>
<keyword evidence="1" id="KW-1133">Transmembrane helix</keyword>
<dbReference type="KEGG" id="hmp:K6T50_13615"/>
<keyword evidence="1" id="KW-0472">Membrane</keyword>
<evidence type="ECO:0000256" key="1">
    <source>
        <dbReference type="SAM" id="Phobius"/>
    </source>
</evidence>